<evidence type="ECO:0000313" key="2">
    <source>
        <dbReference type="Proteomes" id="UP001367508"/>
    </source>
</evidence>
<organism evidence="1 2">
    <name type="scientific">Canavalia gladiata</name>
    <name type="common">Sword bean</name>
    <name type="synonym">Dolichos gladiatus</name>
    <dbReference type="NCBI Taxonomy" id="3824"/>
    <lineage>
        <taxon>Eukaryota</taxon>
        <taxon>Viridiplantae</taxon>
        <taxon>Streptophyta</taxon>
        <taxon>Embryophyta</taxon>
        <taxon>Tracheophyta</taxon>
        <taxon>Spermatophyta</taxon>
        <taxon>Magnoliopsida</taxon>
        <taxon>eudicotyledons</taxon>
        <taxon>Gunneridae</taxon>
        <taxon>Pentapetalae</taxon>
        <taxon>rosids</taxon>
        <taxon>fabids</taxon>
        <taxon>Fabales</taxon>
        <taxon>Fabaceae</taxon>
        <taxon>Papilionoideae</taxon>
        <taxon>50 kb inversion clade</taxon>
        <taxon>NPAAA clade</taxon>
        <taxon>indigoferoid/millettioid clade</taxon>
        <taxon>Phaseoleae</taxon>
        <taxon>Canavalia</taxon>
    </lineage>
</organism>
<protein>
    <submittedName>
        <fullName evidence="1">Uncharacterized protein</fullName>
    </submittedName>
</protein>
<reference evidence="1 2" key="1">
    <citation type="submission" date="2024-01" db="EMBL/GenBank/DDBJ databases">
        <title>The genomes of 5 underutilized Papilionoideae crops provide insights into root nodulation and disease resistanc.</title>
        <authorList>
            <person name="Jiang F."/>
        </authorList>
    </citation>
    <scope>NUCLEOTIDE SEQUENCE [LARGE SCALE GENOMIC DNA]</scope>
    <source>
        <strain evidence="1">LVBAO_FW01</strain>
        <tissue evidence="1">Leaves</tissue>
    </source>
</reference>
<accession>A0AAN9KZ74</accession>
<dbReference type="EMBL" id="JAYMYQ010000006">
    <property type="protein sequence ID" value="KAK7325147.1"/>
    <property type="molecule type" value="Genomic_DNA"/>
</dbReference>
<keyword evidence="2" id="KW-1185">Reference proteome</keyword>
<evidence type="ECO:0000313" key="1">
    <source>
        <dbReference type="EMBL" id="KAK7325147.1"/>
    </source>
</evidence>
<sequence length="83" mass="8972">MLNANVNQVKLGNVGGAILSLNYKVKLFRFQFLSSNGKDISVSVSFYSVYRKLSPLPFLPSATNAQVSSATKPETTLSSKGPF</sequence>
<dbReference type="AlphaFoldDB" id="A0AAN9KZ74"/>
<comment type="caution">
    <text evidence="1">The sequence shown here is derived from an EMBL/GenBank/DDBJ whole genome shotgun (WGS) entry which is preliminary data.</text>
</comment>
<name>A0AAN9KZ74_CANGL</name>
<proteinExistence type="predicted"/>
<gene>
    <name evidence="1" type="ORF">VNO77_29258</name>
</gene>
<dbReference type="Proteomes" id="UP001367508">
    <property type="component" value="Unassembled WGS sequence"/>
</dbReference>